<dbReference type="Proteomes" id="UP000298210">
    <property type="component" value="Unassembled WGS sequence"/>
</dbReference>
<dbReference type="InterPro" id="IPR025827">
    <property type="entry name" value="Zn_ribbon_recom_dom"/>
</dbReference>
<feature type="domain" description="Recombinase zinc beta ribbon" evidence="1">
    <location>
        <begin position="7"/>
        <end position="48"/>
    </location>
</feature>
<name>A0A4Y7WGP6_9BACI</name>
<dbReference type="Pfam" id="PF13408">
    <property type="entry name" value="Zn_ribbon_recom"/>
    <property type="match status" value="1"/>
</dbReference>
<comment type="caution">
    <text evidence="2">The sequence shown here is derived from an EMBL/GenBank/DDBJ whole genome shotgun (WGS) entry which is preliminary data.</text>
</comment>
<evidence type="ECO:0000313" key="3">
    <source>
        <dbReference type="Proteomes" id="UP000298210"/>
    </source>
</evidence>
<organism evidence="2 3">
    <name type="scientific">Shouchella lehensis</name>
    <dbReference type="NCBI Taxonomy" id="300825"/>
    <lineage>
        <taxon>Bacteria</taxon>
        <taxon>Bacillati</taxon>
        <taxon>Bacillota</taxon>
        <taxon>Bacilli</taxon>
        <taxon>Bacillales</taxon>
        <taxon>Bacillaceae</taxon>
        <taxon>Shouchella</taxon>
    </lineage>
</organism>
<accession>A0A4Y7WGP6</accession>
<dbReference type="EMBL" id="SNUX01000004">
    <property type="protein sequence ID" value="TES46783.1"/>
    <property type="molecule type" value="Genomic_DNA"/>
</dbReference>
<dbReference type="AlphaFoldDB" id="A0A4Y7WGP6"/>
<reference evidence="2 3" key="1">
    <citation type="submission" date="2019-03" db="EMBL/GenBank/DDBJ databases">
        <authorList>
            <person name="Liu G."/>
        </authorList>
    </citation>
    <scope>NUCLEOTIDE SEQUENCE [LARGE SCALE GENOMIC DNA]</scope>
    <source>
        <strain evidence="2 3">DSM 19099</strain>
    </source>
</reference>
<evidence type="ECO:0000259" key="1">
    <source>
        <dbReference type="Pfam" id="PF13408"/>
    </source>
</evidence>
<gene>
    <name evidence="2" type="ORF">E2L03_19120</name>
</gene>
<evidence type="ECO:0000313" key="2">
    <source>
        <dbReference type="EMBL" id="TES46783.1"/>
    </source>
</evidence>
<proteinExistence type="predicted"/>
<sequence>MVFAKSKGRTKTYRYFVCGNFHNKGASVCSSNSINADIAEAQVLDEIKRIVTDSSFIKQLVAKLN</sequence>
<protein>
    <recommendedName>
        <fullName evidence="1">Recombinase zinc beta ribbon domain-containing protein</fullName>
    </recommendedName>
</protein>